<dbReference type="OrthoDB" id="2103793at2759"/>
<evidence type="ECO:0000256" key="8">
    <source>
        <dbReference type="ARBA" id="ARBA00023128"/>
    </source>
</evidence>
<comment type="subcellular location">
    <subcellularLocation>
        <location evidence="1 11">Membrane</location>
        <topology evidence="1 11">Multi-pass membrane protein</topology>
    </subcellularLocation>
    <subcellularLocation>
        <location evidence="10">Mitochondrion outer membrane</location>
        <topology evidence="10">Multi-pass membrane protein</topology>
    </subcellularLocation>
    <text evidence="10">The ERMES/MDM complex localizes to a few discrete foci (around 10 per single cell), that represent mitochondria-endoplasmic reticulum junctions. These foci are often found next to mtDNA nucleoids.</text>
</comment>
<feature type="transmembrane region" description="Helical" evidence="11">
    <location>
        <begin position="894"/>
        <end position="915"/>
    </location>
</feature>
<keyword evidence="3 10" id="KW-1134">Transmembrane beta strand</keyword>
<dbReference type="GO" id="GO:0005385">
    <property type="term" value="F:zinc ion transmembrane transporter activity"/>
    <property type="evidence" value="ECO:0007669"/>
    <property type="project" value="InterPro"/>
</dbReference>
<gene>
    <name evidence="10" type="primary">MDM10</name>
    <name evidence="13" type="ORF">FHL15_004574</name>
</gene>
<feature type="region of interest" description="Disordered" evidence="12">
    <location>
        <begin position="120"/>
        <end position="139"/>
    </location>
</feature>
<comment type="subunit">
    <text evidence="10">Component of the ER-mitochondria encounter structure (ERMES) or MDM complex, composed of MMM1, MDM10, MDM12 and MDM34. Associates with the mitochondrial outer membrane sorting assembly machinery SAM(core) complex.</text>
</comment>
<feature type="region of interest" description="Disordered" evidence="12">
    <location>
        <begin position="341"/>
        <end position="361"/>
    </location>
</feature>
<evidence type="ECO:0000256" key="2">
    <source>
        <dbReference type="ARBA" id="ARBA00022448"/>
    </source>
</evidence>
<dbReference type="Pfam" id="PF02535">
    <property type="entry name" value="Zip"/>
    <property type="match status" value="1"/>
</dbReference>
<feature type="compositionally biased region" description="Polar residues" evidence="12">
    <location>
        <begin position="1001"/>
        <end position="1014"/>
    </location>
</feature>
<keyword evidence="6 11" id="KW-1133">Transmembrane helix</keyword>
<accession>A0A553I2J1</accession>
<dbReference type="InterPro" id="IPR004698">
    <property type="entry name" value="Zn/Fe_permease_fun/pln"/>
</dbReference>
<dbReference type="GO" id="GO:0001401">
    <property type="term" value="C:SAM complex"/>
    <property type="evidence" value="ECO:0007669"/>
    <property type="project" value="TreeGrafter"/>
</dbReference>
<dbReference type="PANTHER" id="PTHR28035:SF1">
    <property type="entry name" value="MITOCHONDRIAL DISTRIBUTION AND MORPHOLOGY PROTEIN 10"/>
    <property type="match status" value="1"/>
</dbReference>
<keyword evidence="14" id="KW-1185">Reference proteome</keyword>
<dbReference type="HAMAP" id="MF_03102">
    <property type="entry name" value="Mdm10"/>
    <property type="match status" value="1"/>
</dbReference>
<evidence type="ECO:0000256" key="5">
    <source>
        <dbReference type="ARBA" id="ARBA00022787"/>
    </source>
</evidence>
<evidence type="ECO:0000256" key="3">
    <source>
        <dbReference type="ARBA" id="ARBA00022452"/>
    </source>
</evidence>
<feature type="transmembrane region" description="Helical" evidence="11">
    <location>
        <begin position="858"/>
        <end position="882"/>
    </location>
</feature>
<feature type="region of interest" description="Disordered" evidence="12">
    <location>
        <begin position="970"/>
        <end position="1044"/>
    </location>
</feature>
<feature type="transmembrane region" description="Helical" evidence="11">
    <location>
        <begin position="935"/>
        <end position="956"/>
    </location>
</feature>
<dbReference type="EMBL" id="VFLP01000022">
    <property type="protein sequence ID" value="TRX94419.1"/>
    <property type="molecule type" value="Genomic_DNA"/>
</dbReference>
<comment type="similarity">
    <text evidence="11">Belongs to the ZIP transporter (TC 2.A.5) family.</text>
</comment>
<dbReference type="GO" id="GO:0051654">
    <property type="term" value="P:establishment of mitochondrion localization"/>
    <property type="evidence" value="ECO:0007669"/>
    <property type="project" value="TreeGrafter"/>
</dbReference>
<keyword evidence="7 11" id="KW-0406">Ion transport</keyword>
<reference evidence="14" key="1">
    <citation type="submission" date="2019-06" db="EMBL/GenBank/DDBJ databases">
        <title>Draft genome sequence of the griseofulvin-producing fungus Xylaria cubensis strain G536.</title>
        <authorList>
            <person name="Mead M.E."/>
            <person name="Raja H.A."/>
            <person name="Steenwyk J.L."/>
            <person name="Knowles S.L."/>
            <person name="Oberlies N.H."/>
            <person name="Rokas A."/>
        </authorList>
    </citation>
    <scope>NUCLEOTIDE SEQUENCE [LARGE SCALE GENOMIC DNA]</scope>
    <source>
        <strain evidence="14">G536</strain>
    </source>
</reference>
<dbReference type="Pfam" id="PF12519">
    <property type="entry name" value="MDM10"/>
    <property type="match status" value="1"/>
</dbReference>
<evidence type="ECO:0000256" key="12">
    <source>
        <dbReference type="SAM" id="MobiDB-lite"/>
    </source>
</evidence>
<dbReference type="Proteomes" id="UP000319160">
    <property type="component" value="Unassembled WGS sequence"/>
</dbReference>
<dbReference type="GO" id="GO:0070096">
    <property type="term" value="P:mitochondrial outer membrane translocase complex assembly"/>
    <property type="evidence" value="ECO:0007669"/>
    <property type="project" value="UniProtKB-UniRule"/>
</dbReference>
<keyword evidence="9 10" id="KW-0472">Membrane</keyword>
<dbReference type="AlphaFoldDB" id="A0A553I2J1"/>
<keyword evidence="4 10" id="KW-0812">Transmembrane</keyword>
<sequence length="1213" mass="132218">MAFIYIVSAREMVKLFLQRFSNHPDDGLIVRPSLSNLSGDATAIDSIIITTTSHSLVSSMVGSIVEPNLTIVERKKCLSADGSIARPCRTQTEVTLDHVDHTIESISKTSFSLRDIKGQEPIIDQPSRSSPRPRLREKPTGTMREFMDYIQSAFYGATGWDRDNSYSTLNSTSDALLHFATPRGLRLTLSSLATPHFATSYQLGTIGVVDGSVSYLYSTVPLDYHAVAQSEKIPLPHLLQSYAALAELERRNRIKGARQDVLAYGRLYLPTSMLEALMVKRISPALQVQVSAVSDQTLRNGGTVLGMVQYDERRYGIEGLVSTDGGLLGIRGLRNFGGDVAGSNSPNHAQEAGNGTNHHEKDRIYGRFSAGGELYYGTLNKSGGMSLGVRFATLPSHKGTPLTATMTVNPLMGTLSWTYAVMAGRNCSLATKMDFNVYSYESAWSVGMELWKKKGAWTVEPDIDGDADTTSSVPTTPLPQRSFQAKMEWRLDDPLPMLDTPELLPVPAANVAPEPTEKQRTFRAKLDWRQNHEDEDEDLYLGVLKARLDHHWRMGLLWEGRIKSLLFSLGSGIDLRRPDSPFRTLGLEAHKSPFRKCISPTPKGCAAAGALTGPRNVAPDSLTETELDPDQRVPRRLLFHEIQRAWFRQGPGEKRACLGTSDKAWLQYDIGASTRDGNGKHMDETGAWDGVTACNLHVLQPNTVFCVAIRPQRGSAGPPYEIHDIYTGCGKNVKDPPTKVLGSSADRTFSRRVHVPSRSSTYFIMPANPASQPHTTVRGPVRFFLLYSPCFMSIPPTCDFDPTIISFSIFTSSLSINPQFSNTRVSKLRQVEADTMAEPMMNSVSVDCDTGNDYDGRLGLRISSIFVILVGSLLGAVAPVILARSSNIKVNGTAFFIAKYFGSGVIIGTAFLHLLSPAFKALNSPCLPDGPFKRYDFAAAICLIAVLVMFTVELLVSRFDIFGHSHDNAEGANPSPSSAVVLGKESPSSLNSNRQDDIESNLASDNANARSNSEGNGGFHVPGLPNDLSYPPGGQDHLGHHREHEDDNAALAAQLTAIFILEFGVVFHSIFIGLTLAVAGDEFNILYVVLVFHQTFEGLGLGSRLAIAPWPKNKTWLPYVLGSGYALSTPISIAIGLGVRMTLQPGSANATIVNGIFDSISAGILIYTGLVELLAHEFMFNSQMRNAGLKVQLFALLWVAVGAGLMAVLAIWA</sequence>
<dbReference type="GO" id="GO:0032865">
    <property type="term" value="C:ERMES complex"/>
    <property type="evidence" value="ECO:0007669"/>
    <property type="project" value="UniProtKB-UniRule"/>
</dbReference>
<evidence type="ECO:0000256" key="1">
    <source>
        <dbReference type="ARBA" id="ARBA00004141"/>
    </source>
</evidence>
<protein>
    <recommendedName>
        <fullName evidence="10">Mitochondrial distribution and morphology protein 10</fullName>
    </recommendedName>
    <alternativeName>
        <fullName evidence="10">Mitochondrial inheritance component MDM10</fullName>
    </alternativeName>
</protein>
<organism evidence="13 14">
    <name type="scientific">Xylaria flabelliformis</name>
    <dbReference type="NCBI Taxonomy" id="2512241"/>
    <lineage>
        <taxon>Eukaryota</taxon>
        <taxon>Fungi</taxon>
        <taxon>Dikarya</taxon>
        <taxon>Ascomycota</taxon>
        <taxon>Pezizomycotina</taxon>
        <taxon>Sordariomycetes</taxon>
        <taxon>Xylariomycetidae</taxon>
        <taxon>Xylariales</taxon>
        <taxon>Xylariaceae</taxon>
        <taxon>Xylaria</taxon>
    </lineage>
</organism>
<name>A0A553I2J1_9PEZI</name>
<evidence type="ECO:0000256" key="11">
    <source>
        <dbReference type="RuleBase" id="RU362088"/>
    </source>
</evidence>
<feature type="transmembrane region" description="Helical" evidence="11">
    <location>
        <begin position="1159"/>
        <end position="1179"/>
    </location>
</feature>
<feature type="transmembrane region" description="Helical" evidence="11">
    <location>
        <begin position="1119"/>
        <end position="1139"/>
    </location>
</feature>
<keyword evidence="8 10" id="KW-0496">Mitochondrion</keyword>
<evidence type="ECO:0000256" key="7">
    <source>
        <dbReference type="ARBA" id="ARBA00023065"/>
    </source>
</evidence>
<evidence type="ECO:0000256" key="4">
    <source>
        <dbReference type="ARBA" id="ARBA00022692"/>
    </source>
</evidence>
<dbReference type="InterPro" id="IPR003689">
    <property type="entry name" value="ZIP"/>
</dbReference>
<keyword evidence="5 10" id="KW-1000">Mitochondrion outer membrane</keyword>
<dbReference type="GO" id="GO:1990456">
    <property type="term" value="P:mitochondrion-endoplasmic reticulum membrane tethering"/>
    <property type="evidence" value="ECO:0007669"/>
    <property type="project" value="UniProtKB-UniRule"/>
</dbReference>
<comment type="function">
    <text evidence="10">Component of the ERMES/MDM complex, which serves as a molecular tether to connect the endoplasmic reticulum and mitochondria. Components of this complex are involved in the control of mitochondrial shape and protein biogenesis and may function in phospholipid exchange. MDM10 is involved in the late assembly steps of the general translocase of the mitochondrial outer membrane (TOM complex). Functions in the TOM40-specific route of the assembly of outer membrane beta-barrel proteins, including the association of TOM40 with the receptor TOM22 and small TOM proteins. Can associate with the SAM(core) complex as well as the MDM12-MMM1 complex, both involved in late steps of the major beta-barrel assembly pathway, that is responsible for biogenesis of all outer membrane beta-barrel proteins. May act as a switch that shuttles between both complexes and channels precursor proteins into the TOM40-specific pathway. Plays a role in mitochondrial morphology and in the inheritance of mitochondria.</text>
</comment>
<dbReference type="NCBIfam" id="TIGR00820">
    <property type="entry name" value="zip"/>
    <property type="match status" value="1"/>
</dbReference>
<evidence type="ECO:0000256" key="6">
    <source>
        <dbReference type="ARBA" id="ARBA00022989"/>
    </source>
</evidence>
<feature type="transmembrane region" description="Helical" evidence="11">
    <location>
        <begin position="1191"/>
        <end position="1212"/>
    </location>
</feature>
<dbReference type="InterPro" id="IPR027539">
    <property type="entry name" value="Mdm10"/>
</dbReference>
<comment type="similarity">
    <text evidence="10">Belongs to the MDM10 family.</text>
</comment>
<evidence type="ECO:0000313" key="13">
    <source>
        <dbReference type="EMBL" id="TRX94419.1"/>
    </source>
</evidence>
<evidence type="ECO:0000256" key="10">
    <source>
        <dbReference type="HAMAP-Rule" id="MF_03102"/>
    </source>
</evidence>
<comment type="caution">
    <text evidence="11">Lacks conserved residue(s) required for the propagation of feature annotation.</text>
</comment>
<dbReference type="GO" id="GO:0045040">
    <property type="term" value="P:protein insertion into mitochondrial outer membrane"/>
    <property type="evidence" value="ECO:0007669"/>
    <property type="project" value="UniProtKB-UniRule"/>
</dbReference>
<keyword evidence="2 11" id="KW-0813">Transport</keyword>
<evidence type="ECO:0000313" key="14">
    <source>
        <dbReference type="Proteomes" id="UP000319160"/>
    </source>
</evidence>
<feature type="transmembrane region" description="Helical" evidence="11">
    <location>
        <begin position="1051"/>
        <end position="1079"/>
    </location>
</feature>
<comment type="caution">
    <text evidence="13">The sequence shown here is derived from an EMBL/GenBank/DDBJ whole genome shotgun (WGS) entry which is preliminary data.</text>
</comment>
<evidence type="ECO:0000256" key="9">
    <source>
        <dbReference type="ARBA" id="ARBA00023136"/>
    </source>
</evidence>
<dbReference type="GO" id="GO:0015914">
    <property type="term" value="P:phospholipid transport"/>
    <property type="evidence" value="ECO:0007669"/>
    <property type="project" value="TreeGrafter"/>
</dbReference>
<dbReference type="PANTHER" id="PTHR28035">
    <property type="entry name" value="MITOCHONDRIAL DISTRIBUTION AND MORPHOLOGY PROTEIN 10"/>
    <property type="match status" value="1"/>
</dbReference>
<dbReference type="STRING" id="2512241.A0A553I2J1"/>
<feature type="compositionally biased region" description="Polar residues" evidence="12">
    <location>
        <begin position="342"/>
        <end position="356"/>
    </location>
</feature>
<comment type="domain">
    <text evidence="10">Lacks alpha-helical transmembrane segments, suggesting that it resides in the membrane via beta-sheet conformations similar to those predicted for other outer membrane proteins and porin.</text>
</comment>
<proteinExistence type="inferred from homology"/>